<proteinExistence type="inferred from homology"/>
<sequence>MAFARLLRSTQRYLERVREPIPTFEQRLFDFSTPASLARWATFSDRELGGRSTASLIASTSHPGTAVFQGTFSRETGADADERLKRSGFVGMNTRDTQDRLDLDQYDTMVLRVLGDGRRYIASIRTENWIIGEASSHDVYQAFLFAREGEWTEVEIPLARFLLTYKGRLVETHVQMNRSRIVSFGLALAGGDYQQEGPYSLGLDWIKVIDSRRLDR</sequence>
<keyword evidence="3" id="KW-0496">Mitochondrion</keyword>
<dbReference type="PANTHER" id="PTHR13194:SF18">
    <property type="entry name" value="COMPLEX I INTERMEDIATE-ASSOCIATED PROTEIN 30, MITOCHONDRIAL"/>
    <property type="match status" value="1"/>
</dbReference>
<keyword evidence="4" id="KW-0143">Chaperone</keyword>
<evidence type="ECO:0000256" key="4">
    <source>
        <dbReference type="ARBA" id="ARBA00023186"/>
    </source>
</evidence>
<dbReference type="GO" id="GO:0051082">
    <property type="term" value="F:unfolded protein binding"/>
    <property type="evidence" value="ECO:0007669"/>
    <property type="project" value="TreeGrafter"/>
</dbReference>
<dbReference type="EMBL" id="QOKY01000184">
    <property type="protein sequence ID" value="RMZ53960.1"/>
    <property type="molecule type" value="Genomic_DNA"/>
</dbReference>
<comment type="similarity">
    <text evidence="2">Belongs to the CIA30 family.</text>
</comment>
<dbReference type="RefSeq" id="XP_011399641.1">
    <property type="nucleotide sequence ID" value="XM_011401339.1"/>
</dbReference>
<reference evidence="8" key="4">
    <citation type="submission" date="2018-10" db="EMBL/GenBank/DDBJ databases">
        <authorList>
            <person name="Hovde B."/>
            <person name="Zhang X."/>
        </authorList>
    </citation>
    <scope>NUCLEOTIDE SEQUENCE [LARGE SCALE GENOMIC DNA]</scope>
    <source>
        <strain evidence="8">UTEX 25</strain>
    </source>
</reference>
<evidence type="ECO:0000256" key="3">
    <source>
        <dbReference type="ARBA" id="ARBA00023128"/>
    </source>
</evidence>
<dbReference type="InterPro" id="IPR039131">
    <property type="entry name" value="NDUFAF1"/>
</dbReference>
<dbReference type="GeneID" id="23618051"/>
<reference evidence="7 9" key="1">
    <citation type="journal article" date="2014" name="BMC Genomics">
        <title>Oil accumulation mechanisms of the oleaginous microalga Chlorella protothecoides revealed through its genome, transcriptomes, and proteomes.</title>
        <authorList>
            <person name="Gao C."/>
            <person name="Wang Y."/>
            <person name="Shen Y."/>
            <person name="Yan D."/>
            <person name="He X."/>
            <person name="Dai J."/>
            <person name="Wu Q."/>
        </authorList>
    </citation>
    <scope>NUCLEOTIDE SEQUENCE [LARGE SCALE GENOMIC DNA]</scope>
    <source>
        <strain evidence="7 9">0710</strain>
    </source>
</reference>
<feature type="domain" description="NADH:ubiquinone oxidoreductase intermediate-associated protein 30" evidence="5">
    <location>
        <begin position="29"/>
        <end position="202"/>
    </location>
</feature>
<dbReference type="eggNOG" id="KOG2435">
    <property type="taxonomic scope" value="Eukaryota"/>
</dbReference>
<accession>A0A087SLU9</accession>
<dbReference type="Proteomes" id="UP000279271">
    <property type="component" value="Unassembled WGS sequence"/>
</dbReference>
<dbReference type="Proteomes" id="UP000028924">
    <property type="component" value="Unassembled WGS sequence"/>
</dbReference>
<dbReference type="GO" id="GO:0006120">
    <property type="term" value="P:mitochondrial electron transport, NADH to ubiquinone"/>
    <property type="evidence" value="ECO:0007669"/>
    <property type="project" value="TreeGrafter"/>
</dbReference>
<comment type="subcellular location">
    <subcellularLocation>
        <location evidence="1">Mitochondrion</location>
    </subcellularLocation>
</comment>
<dbReference type="STRING" id="3075.A0A087SLU9"/>
<dbReference type="SUPFAM" id="SSF49785">
    <property type="entry name" value="Galactose-binding domain-like"/>
    <property type="match status" value="1"/>
</dbReference>
<dbReference type="GO" id="GO:0005739">
    <property type="term" value="C:mitochondrion"/>
    <property type="evidence" value="ECO:0007669"/>
    <property type="project" value="UniProtKB-SubCell"/>
</dbReference>
<protein>
    <submittedName>
        <fullName evidence="7">Putative complex I intermediate-associated protein 30</fullName>
    </submittedName>
</protein>
<dbReference type="EMBL" id="KL662130">
    <property type="protein sequence ID" value="KFM26703.1"/>
    <property type="molecule type" value="Genomic_DNA"/>
</dbReference>
<dbReference type="PANTHER" id="PTHR13194">
    <property type="entry name" value="COMPLEX I INTERMEDIATE-ASSOCIATED PROTEIN 30"/>
    <property type="match status" value="1"/>
</dbReference>
<dbReference type="KEGG" id="apro:F751_6660"/>
<evidence type="ECO:0000256" key="1">
    <source>
        <dbReference type="ARBA" id="ARBA00004173"/>
    </source>
</evidence>
<reference evidence="6" key="2">
    <citation type="submission" date="2015-08" db="EMBL/GenBank/DDBJ databases">
        <authorList>
            <person name="Babu N.S."/>
            <person name="Beckwith C.J."/>
            <person name="Beseler K.G."/>
            <person name="Brison A."/>
            <person name="Carone J.V."/>
            <person name="Caskin T.P."/>
            <person name="Diamond M."/>
            <person name="Durham M.E."/>
            <person name="Foxe J.M."/>
            <person name="Go M."/>
            <person name="Henderson B.A."/>
            <person name="Jones I.B."/>
            <person name="McGettigan J.A."/>
            <person name="Micheletti S.J."/>
            <person name="Nasrallah M.E."/>
            <person name="Ortiz D."/>
            <person name="Piller C.R."/>
            <person name="Privatt S.R."/>
            <person name="Schneider S.L."/>
            <person name="Sharp S."/>
            <person name="Smith T.C."/>
            <person name="Stanton J.D."/>
            <person name="Ullery H.E."/>
            <person name="Wilson R.J."/>
            <person name="Serrano M.G."/>
            <person name="Buck G."/>
            <person name="Lee V."/>
            <person name="Wang Y."/>
            <person name="Carvalho R."/>
            <person name="Voegtly L."/>
            <person name="Shi R."/>
            <person name="Duckworth R."/>
            <person name="Johnson A."/>
            <person name="Loviza R."/>
            <person name="Walstead R."/>
            <person name="Shah Z."/>
            <person name="Kiflezghi M."/>
            <person name="Wade K."/>
            <person name="Ball S.L."/>
            <person name="Bradley K.W."/>
            <person name="Asai D.J."/>
            <person name="Bowman C.A."/>
            <person name="Russell D.A."/>
            <person name="Pope W.H."/>
            <person name="Jacobs-Sera D."/>
            <person name="Hendrix R.W."/>
            <person name="Hatfull G.F."/>
        </authorList>
    </citation>
    <scope>NUCLEOTIDE SEQUENCE</scope>
</reference>
<dbReference type="AlphaFoldDB" id="A0A087SLU9"/>
<evidence type="ECO:0000313" key="8">
    <source>
        <dbReference type="EMBL" id="RMZ53960.1"/>
    </source>
</evidence>
<dbReference type="OrthoDB" id="42561at2759"/>
<organism evidence="7 9">
    <name type="scientific">Auxenochlorella protothecoides</name>
    <name type="common">Green microalga</name>
    <name type="synonym">Chlorella protothecoides</name>
    <dbReference type="NCBI Taxonomy" id="3075"/>
    <lineage>
        <taxon>Eukaryota</taxon>
        <taxon>Viridiplantae</taxon>
        <taxon>Chlorophyta</taxon>
        <taxon>core chlorophytes</taxon>
        <taxon>Trebouxiophyceae</taxon>
        <taxon>Chlorellales</taxon>
        <taxon>Chlorellaceae</taxon>
        <taxon>Auxenochlorella</taxon>
    </lineage>
</organism>
<keyword evidence="9" id="KW-1185">Reference proteome</keyword>
<dbReference type="EMBL" id="GDKF01003876">
    <property type="protein sequence ID" value="JAT74746.1"/>
    <property type="molecule type" value="Transcribed_RNA"/>
</dbReference>
<evidence type="ECO:0000313" key="7">
    <source>
        <dbReference type="EMBL" id="KFM26703.1"/>
    </source>
</evidence>
<dbReference type="Pfam" id="PF08547">
    <property type="entry name" value="CIA30"/>
    <property type="match status" value="1"/>
</dbReference>
<reference evidence="10" key="3">
    <citation type="journal article" date="2018" name="Algal Res.">
        <title>Characterization of plant carbon substrate utilization by Auxenochlorella protothecoides.</title>
        <authorList>
            <person name="Vogler B.W."/>
            <person name="Starkenburg S.R."/>
            <person name="Sudasinghe N."/>
            <person name="Schambach J.Y."/>
            <person name="Rollin J.A."/>
            <person name="Pattathil S."/>
            <person name="Barry A.N."/>
        </authorList>
    </citation>
    <scope>NUCLEOTIDE SEQUENCE [LARGE SCALE GENOMIC DNA]</scope>
    <source>
        <strain evidence="10">UTEX 25</strain>
    </source>
</reference>
<gene>
    <name evidence="8" type="ORF">APUTEX25_002537</name>
    <name evidence="7" type="ORF">F751_6660</name>
    <name evidence="6" type="ORF">g.1161</name>
</gene>
<reference evidence="8" key="5">
    <citation type="submission" date="2018-11" db="EMBL/GenBank/DDBJ databases">
        <title>Characterization of plant carbon substrate utilization by Auxenochlorella protothecoides.</title>
        <authorList>
            <person name="Vogler B.W."/>
            <person name="Starkenburg S.R."/>
            <person name="Sudasinghe N."/>
            <person name="Schambach J.Y."/>
            <person name="Rollin J.A."/>
            <person name="Pattathil S."/>
            <person name="Barry A.N."/>
        </authorList>
    </citation>
    <scope>NUCLEOTIDE SEQUENCE [LARGE SCALE GENOMIC DNA]</scope>
    <source>
        <strain evidence="8">UTEX 25</strain>
    </source>
</reference>
<name>A0A087SLU9_AUXPR</name>
<evidence type="ECO:0000259" key="5">
    <source>
        <dbReference type="Pfam" id="PF08547"/>
    </source>
</evidence>
<dbReference type="GO" id="GO:0032981">
    <property type="term" value="P:mitochondrial respiratory chain complex I assembly"/>
    <property type="evidence" value="ECO:0007669"/>
    <property type="project" value="TreeGrafter"/>
</dbReference>
<dbReference type="InterPro" id="IPR013857">
    <property type="entry name" value="NADH-UbQ_OxRdtase-assoc_prot30"/>
</dbReference>
<evidence type="ECO:0000313" key="10">
    <source>
        <dbReference type="Proteomes" id="UP000279271"/>
    </source>
</evidence>
<dbReference type="InterPro" id="IPR008979">
    <property type="entry name" value="Galactose-bd-like_sf"/>
</dbReference>
<evidence type="ECO:0000313" key="6">
    <source>
        <dbReference type="EMBL" id="JAT74746.1"/>
    </source>
</evidence>
<evidence type="ECO:0000256" key="2">
    <source>
        <dbReference type="ARBA" id="ARBA00007884"/>
    </source>
</evidence>
<evidence type="ECO:0000313" key="9">
    <source>
        <dbReference type="Proteomes" id="UP000028924"/>
    </source>
</evidence>